<evidence type="ECO:0000313" key="1">
    <source>
        <dbReference type="EMBL" id="BBC80806.1"/>
    </source>
</evidence>
<reference evidence="1 2" key="1">
    <citation type="submission" date="2018-02" db="EMBL/GenBank/DDBJ databases">
        <title>Acetobacter orientalis genome.</title>
        <authorList>
            <person name="Nakashima N."/>
            <person name="Tamura T."/>
        </authorList>
    </citation>
    <scope>NUCLEOTIDE SEQUENCE [LARGE SCALE GENOMIC DNA]</scope>
    <source>
        <strain evidence="1 2">FAN1</strain>
    </source>
</reference>
<evidence type="ECO:0000313" key="2">
    <source>
        <dbReference type="Proteomes" id="UP000270034"/>
    </source>
</evidence>
<accession>A0A2Z5ZJZ3</accession>
<sequence>MWHVATQAARQALWYSGIPFRQTTLLPTEAIPAQFKMLTPAPYSAIRGIFPQEKGCSMQAS</sequence>
<gene>
    <name evidence="1" type="ORF">AcetOrient_orf03719</name>
</gene>
<protein>
    <submittedName>
        <fullName evidence="1">TetR family transcriptional regulator</fullName>
    </submittedName>
</protein>
<dbReference type="EMBL" id="AP018515">
    <property type="protein sequence ID" value="BBC80806.1"/>
    <property type="molecule type" value="Genomic_DNA"/>
</dbReference>
<name>A0A2Z5ZJZ3_9PROT</name>
<proteinExistence type="predicted"/>
<dbReference type="KEGG" id="aot:AcetOri_orf03719"/>
<organism evidence="1 2">
    <name type="scientific">Acetobacter orientalis</name>
    <dbReference type="NCBI Taxonomy" id="146474"/>
    <lineage>
        <taxon>Bacteria</taxon>
        <taxon>Pseudomonadati</taxon>
        <taxon>Pseudomonadota</taxon>
        <taxon>Alphaproteobacteria</taxon>
        <taxon>Acetobacterales</taxon>
        <taxon>Acetobacteraceae</taxon>
        <taxon>Acetobacter</taxon>
    </lineage>
</organism>
<dbReference type="Proteomes" id="UP000270034">
    <property type="component" value="Chromosome"/>
</dbReference>
<dbReference type="AlphaFoldDB" id="A0A2Z5ZJZ3"/>